<evidence type="ECO:0000313" key="2">
    <source>
        <dbReference type="Proteomes" id="UP001381693"/>
    </source>
</evidence>
<gene>
    <name evidence="1" type="ORF">SK128_015736</name>
</gene>
<sequence>MMYCANDIANTDEVNERKDDILSSIQLSKIEEGLYLSKTSQHFFTINNPVFESTKGH</sequence>
<reference evidence="1 2" key="1">
    <citation type="submission" date="2023-11" db="EMBL/GenBank/DDBJ databases">
        <title>Halocaridina rubra genome assembly.</title>
        <authorList>
            <person name="Smith C."/>
        </authorList>
    </citation>
    <scope>NUCLEOTIDE SEQUENCE [LARGE SCALE GENOMIC DNA]</scope>
    <source>
        <strain evidence="1">EP-1</strain>
        <tissue evidence="1">Whole</tissue>
    </source>
</reference>
<dbReference type="EMBL" id="JAXCGZ010009490">
    <property type="protein sequence ID" value="KAK7077005.1"/>
    <property type="molecule type" value="Genomic_DNA"/>
</dbReference>
<proteinExistence type="predicted"/>
<evidence type="ECO:0000313" key="1">
    <source>
        <dbReference type="EMBL" id="KAK7077005.1"/>
    </source>
</evidence>
<organism evidence="1 2">
    <name type="scientific">Halocaridina rubra</name>
    <name type="common">Hawaiian red shrimp</name>
    <dbReference type="NCBI Taxonomy" id="373956"/>
    <lineage>
        <taxon>Eukaryota</taxon>
        <taxon>Metazoa</taxon>
        <taxon>Ecdysozoa</taxon>
        <taxon>Arthropoda</taxon>
        <taxon>Crustacea</taxon>
        <taxon>Multicrustacea</taxon>
        <taxon>Malacostraca</taxon>
        <taxon>Eumalacostraca</taxon>
        <taxon>Eucarida</taxon>
        <taxon>Decapoda</taxon>
        <taxon>Pleocyemata</taxon>
        <taxon>Caridea</taxon>
        <taxon>Atyoidea</taxon>
        <taxon>Atyidae</taxon>
        <taxon>Halocaridina</taxon>
    </lineage>
</organism>
<comment type="caution">
    <text evidence="1">The sequence shown here is derived from an EMBL/GenBank/DDBJ whole genome shotgun (WGS) entry which is preliminary data.</text>
</comment>
<dbReference type="AlphaFoldDB" id="A0AAN9A9G9"/>
<keyword evidence="2" id="KW-1185">Reference proteome</keyword>
<name>A0AAN9A9G9_HALRR</name>
<accession>A0AAN9A9G9</accession>
<protein>
    <submittedName>
        <fullName evidence="1">Uncharacterized protein</fullName>
    </submittedName>
</protein>
<dbReference type="Proteomes" id="UP001381693">
    <property type="component" value="Unassembled WGS sequence"/>
</dbReference>